<dbReference type="Pfam" id="PF03398">
    <property type="entry name" value="Ist1"/>
    <property type="match status" value="1"/>
</dbReference>
<keyword evidence="4" id="KW-1185">Reference proteome</keyword>
<organism evidence="3 4">
    <name type="scientific">Kwoniella heveanensis BCC8398</name>
    <dbReference type="NCBI Taxonomy" id="1296120"/>
    <lineage>
        <taxon>Eukaryota</taxon>
        <taxon>Fungi</taxon>
        <taxon>Dikarya</taxon>
        <taxon>Basidiomycota</taxon>
        <taxon>Agaricomycotina</taxon>
        <taxon>Tremellomycetes</taxon>
        <taxon>Tremellales</taxon>
        <taxon>Cryptococcaceae</taxon>
        <taxon>Kwoniella</taxon>
    </lineage>
</organism>
<evidence type="ECO:0000256" key="2">
    <source>
        <dbReference type="SAM" id="MobiDB-lite"/>
    </source>
</evidence>
<dbReference type="PANTHER" id="PTHR12161:SF5">
    <property type="entry name" value="IST1 HOMOLOG"/>
    <property type="match status" value="1"/>
</dbReference>
<gene>
    <name evidence="3" type="ORF">I316_04788</name>
</gene>
<feature type="compositionally biased region" description="Basic and acidic residues" evidence="2">
    <location>
        <begin position="199"/>
        <end position="253"/>
    </location>
</feature>
<evidence type="ECO:0000313" key="3">
    <source>
        <dbReference type="EMBL" id="OCF33369.1"/>
    </source>
</evidence>
<dbReference type="Gene3D" id="1.20.1260.60">
    <property type="entry name" value="Vacuolar protein sorting-associated protein Ist1"/>
    <property type="match status" value="1"/>
</dbReference>
<dbReference type="OrthoDB" id="29853at2759"/>
<evidence type="ECO:0008006" key="5">
    <source>
        <dbReference type="Google" id="ProtNLM"/>
    </source>
</evidence>
<name>A0A1B9GQK1_9TREE</name>
<dbReference type="Proteomes" id="UP000092666">
    <property type="component" value="Unassembled WGS sequence"/>
</dbReference>
<dbReference type="InterPro" id="IPR042277">
    <property type="entry name" value="IST1-like"/>
</dbReference>
<dbReference type="PANTHER" id="PTHR12161">
    <property type="entry name" value="IST1 FAMILY MEMBER"/>
    <property type="match status" value="1"/>
</dbReference>
<proteinExistence type="inferred from homology"/>
<dbReference type="EMBL" id="KI669505">
    <property type="protein sequence ID" value="OCF33369.1"/>
    <property type="molecule type" value="Genomic_DNA"/>
</dbReference>
<dbReference type="AlphaFoldDB" id="A0A1B9GQK1"/>
<comment type="similarity">
    <text evidence="1">Belongs to the IST1 family.</text>
</comment>
<sequence length="293" mass="32216">MVPWNGPRAKVQIKLSIQRLRTLQEKKLALAKASRRDIADLLNKGRVETAKLRTEGMIQDDIYVELLEVLELYAEMLQARFNLLEASTGTEPEPSISDAVCAIVYAAPRTELKELQVLREILMHKFGRNFSLSLQQSDPPPATVPVRVLSKLALFTPSKELVDAYLGEIARGYGVAWTPESSNNDTAAPEDDEDGGIEPLKRDGETEADDKDKDGGDGDAGGGEKDAKGGSRDQKTTVKDDGEKQKQKEDKTSPVKQQPTAIPPPASATPAPAKKLTEEEELAQRFEKLKNLR</sequence>
<dbReference type="STRING" id="1296120.A0A1B9GQK1"/>
<evidence type="ECO:0000256" key="1">
    <source>
        <dbReference type="ARBA" id="ARBA00005536"/>
    </source>
</evidence>
<accession>A0A1B9GQK1</accession>
<reference evidence="4" key="2">
    <citation type="submission" date="2013-12" db="EMBL/GenBank/DDBJ databases">
        <title>Evolution of pathogenesis and genome organization in the Tremellales.</title>
        <authorList>
            <person name="Cuomo C."/>
            <person name="Litvintseva A."/>
            <person name="Heitman J."/>
            <person name="Chen Y."/>
            <person name="Sun S."/>
            <person name="Springer D."/>
            <person name="Dromer F."/>
            <person name="Young S."/>
            <person name="Zeng Q."/>
            <person name="Chapman S."/>
            <person name="Gujja S."/>
            <person name="Saif S."/>
            <person name="Birren B."/>
        </authorList>
    </citation>
    <scope>NUCLEOTIDE SEQUENCE [LARGE SCALE GENOMIC DNA]</scope>
    <source>
        <strain evidence="4">BCC8398</strain>
    </source>
</reference>
<dbReference type="GO" id="GO:0015031">
    <property type="term" value="P:protein transport"/>
    <property type="evidence" value="ECO:0007669"/>
    <property type="project" value="InterPro"/>
</dbReference>
<reference evidence="3 4" key="1">
    <citation type="submission" date="2013-07" db="EMBL/GenBank/DDBJ databases">
        <title>The Genome Sequence of Cryptococcus heveanensis BCC8398.</title>
        <authorList>
            <consortium name="The Broad Institute Genome Sequencing Platform"/>
            <person name="Cuomo C."/>
            <person name="Litvintseva A."/>
            <person name="Chen Y."/>
            <person name="Heitman J."/>
            <person name="Sun S."/>
            <person name="Springer D."/>
            <person name="Dromer F."/>
            <person name="Young S.K."/>
            <person name="Zeng Q."/>
            <person name="Gargeya S."/>
            <person name="Fitzgerald M."/>
            <person name="Abouelleil A."/>
            <person name="Alvarado L."/>
            <person name="Berlin A.M."/>
            <person name="Chapman S.B."/>
            <person name="Dewar J."/>
            <person name="Goldberg J."/>
            <person name="Griggs A."/>
            <person name="Gujja S."/>
            <person name="Hansen M."/>
            <person name="Howarth C."/>
            <person name="Imamovic A."/>
            <person name="Larimer J."/>
            <person name="McCowan C."/>
            <person name="Murphy C."/>
            <person name="Pearson M."/>
            <person name="Priest M."/>
            <person name="Roberts A."/>
            <person name="Saif S."/>
            <person name="Shea T."/>
            <person name="Sykes S."/>
            <person name="Wortman J."/>
            <person name="Nusbaum C."/>
            <person name="Birren B."/>
        </authorList>
    </citation>
    <scope>NUCLEOTIDE SEQUENCE [LARGE SCALE GENOMIC DNA]</scope>
    <source>
        <strain evidence="3 4">BCC8398</strain>
    </source>
</reference>
<dbReference type="InterPro" id="IPR005061">
    <property type="entry name" value="Ist1"/>
</dbReference>
<feature type="region of interest" description="Disordered" evidence="2">
    <location>
        <begin position="176"/>
        <end position="276"/>
    </location>
</feature>
<dbReference type="FunFam" id="1.20.1260.60:FF:000002">
    <property type="entry name" value="Vacuolar protein sorting-associated protein IST1"/>
    <property type="match status" value="1"/>
</dbReference>
<protein>
    <recommendedName>
        <fullName evidence="5">DUF292-domain-containing protein</fullName>
    </recommendedName>
</protein>
<evidence type="ECO:0000313" key="4">
    <source>
        <dbReference type="Proteomes" id="UP000092666"/>
    </source>
</evidence>